<organism evidence="1 2">
    <name type="scientific">Periplaneta americana</name>
    <name type="common">American cockroach</name>
    <name type="synonym">Blatta americana</name>
    <dbReference type="NCBI Taxonomy" id="6978"/>
    <lineage>
        <taxon>Eukaryota</taxon>
        <taxon>Metazoa</taxon>
        <taxon>Ecdysozoa</taxon>
        <taxon>Arthropoda</taxon>
        <taxon>Hexapoda</taxon>
        <taxon>Insecta</taxon>
        <taxon>Pterygota</taxon>
        <taxon>Neoptera</taxon>
        <taxon>Polyneoptera</taxon>
        <taxon>Dictyoptera</taxon>
        <taxon>Blattodea</taxon>
        <taxon>Blattoidea</taxon>
        <taxon>Blattidae</taxon>
        <taxon>Blattinae</taxon>
        <taxon>Periplaneta</taxon>
    </lineage>
</organism>
<sequence length="130" mass="14779">MSPGSSTESYPAFAHIWLRKNPGKNLNQTKIDRTHLNAIDLGQDRIRNLEHRSGRQYSLKCATGTRCRPVCTVVQQGEIESIPASSYESTIVHCVFRCRTNALLYKYSTLHRELNPGYGMDDDDDDDDDM</sequence>
<evidence type="ECO:0000313" key="2">
    <source>
        <dbReference type="Proteomes" id="UP001148838"/>
    </source>
</evidence>
<comment type="caution">
    <text evidence="1">The sequence shown here is derived from an EMBL/GenBank/DDBJ whole genome shotgun (WGS) entry which is preliminary data.</text>
</comment>
<name>A0ABQ8TT88_PERAM</name>
<keyword evidence="2" id="KW-1185">Reference proteome</keyword>
<gene>
    <name evidence="1" type="ORF">ANN_00286</name>
</gene>
<protein>
    <submittedName>
        <fullName evidence="1">Uncharacterized protein</fullName>
    </submittedName>
</protein>
<dbReference type="EMBL" id="JAJSOF020000003">
    <property type="protein sequence ID" value="KAJ4448895.1"/>
    <property type="molecule type" value="Genomic_DNA"/>
</dbReference>
<dbReference type="Proteomes" id="UP001148838">
    <property type="component" value="Unassembled WGS sequence"/>
</dbReference>
<evidence type="ECO:0000313" key="1">
    <source>
        <dbReference type="EMBL" id="KAJ4448895.1"/>
    </source>
</evidence>
<reference evidence="1 2" key="1">
    <citation type="journal article" date="2022" name="Allergy">
        <title>Genome assembly and annotation of Periplaneta americana reveal a comprehensive cockroach allergen profile.</title>
        <authorList>
            <person name="Wang L."/>
            <person name="Xiong Q."/>
            <person name="Saelim N."/>
            <person name="Wang L."/>
            <person name="Nong W."/>
            <person name="Wan A.T."/>
            <person name="Shi M."/>
            <person name="Liu X."/>
            <person name="Cao Q."/>
            <person name="Hui J.H.L."/>
            <person name="Sookrung N."/>
            <person name="Leung T.F."/>
            <person name="Tungtrongchitr A."/>
            <person name="Tsui S.K.W."/>
        </authorList>
    </citation>
    <scope>NUCLEOTIDE SEQUENCE [LARGE SCALE GENOMIC DNA]</scope>
    <source>
        <strain evidence="1">PWHHKU_190912</strain>
    </source>
</reference>
<proteinExistence type="predicted"/>
<accession>A0ABQ8TT88</accession>